<sequence>MGLHGRPSLTEGALPKEPVRAISSPPAHSRRLSLASNLPQFPKDNATGRAGKRVDPTPLSPDPVPGPGIRRHLCSVCQQSQGRNALCASGETGPRMGRGRYPFNAAS</sequence>
<feature type="region of interest" description="Disordered" evidence="1">
    <location>
        <begin position="1"/>
        <end position="71"/>
    </location>
</feature>
<organism evidence="2 3">
    <name type="scientific">Maricaulis virginensis</name>
    <dbReference type="NCBI Taxonomy" id="144022"/>
    <lineage>
        <taxon>Bacteria</taxon>
        <taxon>Pseudomonadati</taxon>
        <taxon>Pseudomonadota</taxon>
        <taxon>Alphaproteobacteria</taxon>
        <taxon>Maricaulales</taxon>
        <taxon>Maricaulaceae</taxon>
        <taxon>Maricaulis</taxon>
    </lineage>
</organism>
<keyword evidence="3" id="KW-1185">Reference proteome</keyword>
<evidence type="ECO:0000313" key="2">
    <source>
        <dbReference type="EMBL" id="GLK53660.1"/>
    </source>
</evidence>
<accession>A0A9W6IQU0</accession>
<name>A0A9W6IQU0_9PROT</name>
<dbReference type="EMBL" id="BSFE01000012">
    <property type="protein sequence ID" value="GLK53660.1"/>
    <property type="molecule type" value="Genomic_DNA"/>
</dbReference>
<reference evidence="2" key="1">
    <citation type="journal article" date="2014" name="Int. J. Syst. Evol. Microbiol.">
        <title>Complete genome sequence of Corynebacterium casei LMG S-19264T (=DSM 44701T), isolated from a smear-ripened cheese.</title>
        <authorList>
            <consortium name="US DOE Joint Genome Institute (JGI-PGF)"/>
            <person name="Walter F."/>
            <person name="Albersmeier A."/>
            <person name="Kalinowski J."/>
            <person name="Ruckert C."/>
        </authorList>
    </citation>
    <scope>NUCLEOTIDE SEQUENCE</scope>
    <source>
        <strain evidence="2">VKM B-1513</strain>
    </source>
</reference>
<dbReference type="AlphaFoldDB" id="A0A9W6IQU0"/>
<comment type="caution">
    <text evidence="2">The sequence shown here is derived from an EMBL/GenBank/DDBJ whole genome shotgun (WGS) entry which is preliminary data.</text>
</comment>
<feature type="region of interest" description="Disordered" evidence="1">
    <location>
        <begin position="86"/>
        <end position="107"/>
    </location>
</feature>
<evidence type="ECO:0000313" key="3">
    <source>
        <dbReference type="Proteomes" id="UP001143486"/>
    </source>
</evidence>
<dbReference type="Proteomes" id="UP001143486">
    <property type="component" value="Unassembled WGS sequence"/>
</dbReference>
<protein>
    <submittedName>
        <fullName evidence="2">Uncharacterized protein</fullName>
    </submittedName>
</protein>
<proteinExistence type="predicted"/>
<gene>
    <name evidence="2" type="ORF">GCM10017621_31680</name>
</gene>
<evidence type="ECO:0000256" key="1">
    <source>
        <dbReference type="SAM" id="MobiDB-lite"/>
    </source>
</evidence>
<reference evidence="2" key="2">
    <citation type="submission" date="2023-01" db="EMBL/GenBank/DDBJ databases">
        <authorList>
            <person name="Sun Q."/>
            <person name="Evtushenko L."/>
        </authorList>
    </citation>
    <scope>NUCLEOTIDE SEQUENCE</scope>
    <source>
        <strain evidence="2">VKM B-1513</strain>
    </source>
</reference>